<proteinExistence type="predicted"/>
<evidence type="ECO:0000313" key="3">
    <source>
        <dbReference type="Proteomes" id="UP000178797"/>
    </source>
</evidence>
<accession>A0A1F7RSG3</accession>
<protein>
    <recommendedName>
        <fullName evidence="1">YhdP central domain-containing protein</fullName>
    </recommendedName>
</protein>
<dbReference type="GO" id="GO:0090313">
    <property type="term" value="P:regulation of protein targeting to membrane"/>
    <property type="evidence" value="ECO:0007669"/>
    <property type="project" value="TreeGrafter"/>
</dbReference>
<reference evidence="2 3" key="1">
    <citation type="journal article" date="2016" name="Nat. Commun.">
        <title>Thousands of microbial genomes shed light on interconnected biogeochemical processes in an aquifer system.</title>
        <authorList>
            <person name="Anantharaman K."/>
            <person name="Brown C.T."/>
            <person name="Hug L.A."/>
            <person name="Sharon I."/>
            <person name="Castelle C.J."/>
            <person name="Probst A.J."/>
            <person name="Thomas B.C."/>
            <person name="Singh A."/>
            <person name="Wilkins M.J."/>
            <person name="Karaoz U."/>
            <person name="Brodie E.L."/>
            <person name="Williams K.H."/>
            <person name="Hubbard S.S."/>
            <person name="Banfield J.F."/>
        </authorList>
    </citation>
    <scope>NUCLEOTIDE SEQUENCE [LARGE SCALE GENOMIC DNA]</scope>
</reference>
<dbReference type="InterPro" id="IPR052894">
    <property type="entry name" value="AsmA-related"/>
</dbReference>
<name>A0A1F7RSG3_9BACT</name>
<dbReference type="PANTHER" id="PTHR30441:SF4">
    <property type="entry name" value="PROTEIN ASMA"/>
    <property type="match status" value="1"/>
</dbReference>
<dbReference type="PANTHER" id="PTHR30441">
    <property type="entry name" value="DUF748 DOMAIN-CONTAINING PROTEIN"/>
    <property type="match status" value="1"/>
</dbReference>
<dbReference type="InterPro" id="IPR025263">
    <property type="entry name" value="YhdP_central"/>
</dbReference>
<organism evidence="2 3">
    <name type="scientific">Candidatus Schekmanbacteria bacterium RBG_16_38_10</name>
    <dbReference type="NCBI Taxonomy" id="1817879"/>
    <lineage>
        <taxon>Bacteria</taxon>
        <taxon>Candidatus Schekmaniibacteriota</taxon>
    </lineage>
</organism>
<feature type="domain" description="YhdP central" evidence="1">
    <location>
        <begin position="15"/>
        <end position="114"/>
    </location>
</feature>
<comment type="caution">
    <text evidence="2">The sequence shown here is derived from an EMBL/GenBank/DDBJ whole genome shotgun (WGS) entry which is preliminary data.</text>
</comment>
<sequence length="147" mass="16474">MTFFNFFKWHEFWIKDIQVNGMPYKSLKGDFLIKNGIVYTENLFLDGNAMKISAVGNIDIPKGTIDMKLGVQPLSTVDKIVSNIPVVGYILGGKNRSFVIAHFKVTGDIKNPNVESIPVQSLGKGILGIFKRIFTYPEHILSPENNN</sequence>
<evidence type="ECO:0000313" key="2">
    <source>
        <dbReference type="EMBL" id="OGL44028.1"/>
    </source>
</evidence>
<evidence type="ECO:0000259" key="1">
    <source>
        <dbReference type="Pfam" id="PF13116"/>
    </source>
</evidence>
<dbReference type="AlphaFoldDB" id="A0A1F7RSG3"/>
<dbReference type="Proteomes" id="UP000178797">
    <property type="component" value="Unassembled WGS sequence"/>
</dbReference>
<dbReference type="GO" id="GO:0005886">
    <property type="term" value="C:plasma membrane"/>
    <property type="evidence" value="ECO:0007669"/>
    <property type="project" value="TreeGrafter"/>
</dbReference>
<gene>
    <name evidence="2" type="ORF">A2W05_06100</name>
</gene>
<dbReference type="EMBL" id="MGDE01000197">
    <property type="protein sequence ID" value="OGL44028.1"/>
    <property type="molecule type" value="Genomic_DNA"/>
</dbReference>
<dbReference type="Pfam" id="PF13116">
    <property type="entry name" value="YhdP"/>
    <property type="match status" value="1"/>
</dbReference>